<reference evidence="2 3" key="1">
    <citation type="submission" date="2015-04" db="EMBL/GenBank/DDBJ databases">
        <authorList>
            <person name="Syromyatnikov M.Y."/>
            <person name="Popov V.N."/>
        </authorList>
    </citation>
    <scope>NUCLEOTIDE SEQUENCE [LARGE SCALE GENOMIC DNA]</scope>
</reference>
<dbReference type="Proteomes" id="UP000183832">
    <property type="component" value="Unassembled WGS sequence"/>
</dbReference>
<sequence>MSELPSQKIVSPLSQSGNYGTSPPALTNAINERAVEKTFRISYQIPTIFKILTISSENYTKDK</sequence>
<organism evidence="2 3">
    <name type="scientific">Clunio marinus</name>
    <dbReference type="NCBI Taxonomy" id="568069"/>
    <lineage>
        <taxon>Eukaryota</taxon>
        <taxon>Metazoa</taxon>
        <taxon>Ecdysozoa</taxon>
        <taxon>Arthropoda</taxon>
        <taxon>Hexapoda</taxon>
        <taxon>Insecta</taxon>
        <taxon>Pterygota</taxon>
        <taxon>Neoptera</taxon>
        <taxon>Endopterygota</taxon>
        <taxon>Diptera</taxon>
        <taxon>Nematocera</taxon>
        <taxon>Chironomoidea</taxon>
        <taxon>Chironomidae</taxon>
        <taxon>Clunio</taxon>
    </lineage>
</organism>
<accession>A0A1J1HMQ0</accession>
<keyword evidence="3" id="KW-1185">Reference proteome</keyword>
<gene>
    <name evidence="2" type="ORF">CLUMA_CG003084</name>
</gene>
<proteinExistence type="predicted"/>
<name>A0A1J1HMQ0_9DIPT</name>
<dbReference type="AlphaFoldDB" id="A0A1J1HMQ0"/>
<evidence type="ECO:0000313" key="3">
    <source>
        <dbReference type="Proteomes" id="UP000183832"/>
    </source>
</evidence>
<protein>
    <submittedName>
        <fullName evidence="2">CLUMA_CG003084, isoform A</fullName>
    </submittedName>
</protein>
<evidence type="ECO:0000313" key="2">
    <source>
        <dbReference type="EMBL" id="CRK89325.1"/>
    </source>
</evidence>
<dbReference type="EMBL" id="CVRI01000012">
    <property type="protein sequence ID" value="CRK89325.1"/>
    <property type="molecule type" value="Genomic_DNA"/>
</dbReference>
<feature type="region of interest" description="Disordered" evidence="1">
    <location>
        <begin position="1"/>
        <end position="24"/>
    </location>
</feature>
<evidence type="ECO:0000256" key="1">
    <source>
        <dbReference type="SAM" id="MobiDB-lite"/>
    </source>
</evidence>